<organism evidence="2 3">
    <name type="scientific">Fodinisporobacter ferrooxydans</name>
    <dbReference type="NCBI Taxonomy" id="2901836"/>
    <lineage>
        <taxon>Bacteria</taxon>
        <taxon>Bacillati</taxon>
        <taxon>Bacillota</taxon>
        <taxon>Bacilli</taxon>
        <taxon>Bacillales</taxon>
        <taxon>Alicyclobacillaceae</taxon>
        <taxon>Fodinisporobacter</taxon>
    </lineage>
</organism>
<evidence type="ECO:0000313" key="2">
    <source>
        <dbReference type="EMBL" id="UOF89582.1"/>
    </source>
</evidence>
<keyword evidence="3" id="KW-1185">Reference proteome</keyword>
<accession>A0ABY4CGD0</accession>
<dbReference type="Proteomes" id="UP000830167">
    <property type="component" value="Chromosome"/>
</dbReference>
<dbReference type="RefSeq" id="WP_347436272.1">
    <property type="nucleotide sequence ID" value="NZ_CP089291.1"/>
</dbReference>
<name>A0ABY4CGD0_9BACL</name>
<proteinExistence type="predicted"/>
<protein>
    <submittedName>
        <fullName evidence="2">Uncharacterized protein</fullName>
    </submittedName>
</protein>
<dbReference type="EMBL" id="CP089291">
    <property type="protein sequence ID" value="UOF89582.1"/>
    <property type="molecule type" value="Genomic_DNA"/>
</dbReference>
<gene>
    <name evidence="2" type="ORF">LSG31_17090</name>
</gene>
<evidence type="ECO:0000256" key="1">
    <source>
        <dbReference type="SAM" id="MobiDB-lite"/>
    </source>
</evidence>
<reference evidence="2" key="1">
    <citation type="submission" date="2021-12" db="EMBL/GenBank/DDBJ databases">
        <title>Alicyclobacillaceae gen. nov., sp. nov., isolated from chalcocite enrichment system.</title>
        <authorList>
            <person name="Jiang Z."/>
        </authorList>
    </citation>
    <scope>NUCLEOTIDE SEQUENCE</scope>
    <source>
        <strain evidence="2">MYW30-H2</strain>
    </source>
</reference>
<feature type="region of interest" description="Disordered" evidence="1">
    <location>
        <begin position="1"/>
        <end position="20"/>
    </location>
</feature>
<sequence length="48" mass="5462">MKEKRDDMAINKAQPTPKRIPVSNAQALAAAKRVMDRHKKSFEKLAKN</sequence>
<evidence type="ECO:0000313" key="3">
    <source>
        <dbReference type="Proteomes" id="UP000830167"/>
    </source>
</evidence>